<keyword evidence="2" id="KW-1133">Transmembrane helix</keyword>
<reference evidence="5" key="1">
    <citation type="submission" date="2021-08" db="EMBL/GenBank/DDBJ databases">
        <title>Comparative analyses of Brucepasteria parasyntrophica and Teretinema zuelzerae.</title>
        <authorList>
            <person name="Song Y."/>
            <person name="Brune A."/>
        </authorList>
    </citation>
    <scope>NUCLEOTIDE SEQUENCE</scope>
    <source>
        <strain evidence="5">DSM 1903</strain>
    </source>
</reference>
<dbReference type="InterPro" id="IPR058637">
    <property type="entry name" value="YknX-like_C"/>
</dbReference>
<evidence type="ECO:0000256" key="1">
    <source>
        <dbReference type="ARBA" id="ARBA00009477"/>
    </source>
</evidence>
<feature type="transmembrane region" description="Helical" evidence="2">
    <location>
        <begin position="6"/>
        <end position="24"/>
    </location>
</feature>
<evidence type="ECO:0000256" key="2">
    <source>
        <dbReference type="SAM" id="Phobius"/>
    </source>
</evidence>
<keyword evidence="2" id="KW-0812">Transmembrane</keyword>
<keyword evidence="2" id="KW-0472">Membrane</keyword>
<evidence type="ECO:0000313" key="6">
    <source>
        <dbReference type="Proteomes" id="UP001198163"/>
    </source>
</evidence>
<evidence type="ECO:0000259" key="3">
    <source>
        <dbReference type="Pfam" id="PF25973"/>
    </source>
</evidence>
<dbReference type="AlphaFoldDB" id="A0AAE3JHP3"/>
<dbReference type="Proteomes" id="UP001198163">
    <property type="component" value="Unassembled WGS sequence"/>
</dbReference>
<dbReference type="Pfam" id="PF25989">
    <property type="entry name" value="YknX_C"/>
    <property type="match status" value="1"/>
</dbReference>
<dbReference type="Gene3D" id="2.40.50.100">
    <property type="match status" value="1"/>
</dbReference>
<dbReference type="RefSeq" id="WP_230754042.1">
    <property type="nucleotide sequence ID" value="NZ_JAINWA010000001.1"/>
</dbReference>
<dbReference type="NCBIfam" id="TIGR01730">
    <property type="entry name" value="RND_mfp"/>
    <property type="match status" value="1"/>
</dbReference>
<dbReference type="PANTHER" id="PTHR30469:SF38">
    <property type="entry name" value="HLYD FAMILY SECRETION PROTEIN"/>
    <property type="match status" value="1"/>
</dbReference>
<feature type="domain" description="YknX-like C-terminal permuted SH3-like" evidence="4">
    <location>
        <begin position="289"/>
        <end position="355"/>
    </location>
</feature>
<dbReference type="GO" id="GO:1990281">
    <property type="term" value="C:efflux pump complex"/>
    <property type="evidence" value="ECO:0007669"/>
    <property type="project" value="TreeGrafter"/>
</dbReference>
<dbReference type="Pfam" id="PF25973">
    <property type="entry name" value="BSH_CzcB"/>
    <property type="match status" value="1"/>
</dbReference>
<comment type="caution">
    <text evidence="5">The sequence shown here is derived from an EMBL/GenBank/DDBJ whole genome shotgun (WGS) entry which is preliminary data.</text>
</comment>
<dbReference type="SUPFAM" id="SSF111369">
    <property type="entry name" value="HlyD-like secretion proteins"/>
    <property type="match status" value="1"/>
</dbReference>
<proteinExistence type="inferred from homology"/>
<dbReference type="GO" id="GO:0015562">
    <property type="term" value="F:efflux transmembrane transporter activity"/>
    <property type="evidence" value="ECO:0007669"/>
    <property type="project" value="TreeGrafter"/>
</dbReference>
<dbReference type="Gene3D" id="1.10.287.470">
    <property type="entry name" value="Helix hairpin bin"/>
    <property type="match status" value="1"/>
</dbReference>
<feature type="domain" description="CzcB-like barrel-sandwich hybrid" evidence="3">
    <location>
        <begin position="72"/>
        <end position="201"/>
    </location>
</feature>
<dbReference type="EMBL" id="JAINWA010000001">
    <property type="protein sequence ID" value="MCD1654132.1"/>
    <property type="molecule type" value="Genomic_DNA"/>
</dbReference>
<comment type="similarity">
    <text evidence="1">Belongs to the membrane fusion protein (MFP) (TC 8.A.1) family.</text>
</comment>
<accession>A0AAE3JHP3</accession>
<evidence type="ECO:0000259" key="4">
    <source>
        <dbReference type="Pfam" id="PF25989"/>
    </source>
</evidence>
<dbReference type="PANTHER" id="PTHR30469">
    <property type="entry name" value="MULTIDRUG RESISTANCE PROTEIN MDTA"/>
    <property type="match status" value="1"/>
</dbReference>
<evidence type="ECO:0000313" key="5">
    <source>
        <dbReference type="EMBL" id="MCD1654132.1"/>
    </source>
</evidence>
<sequence>MKKTTLYAIGAGAILLAAVVYFVISKPDAVSGATAWAAPPASETVSVEALTATEDVLVDSVSASGVVSGINEAVVVSETQGIIRSLDFTLGDSVQKGQALLKVDDSIASLNLQRAKDQLETAEIELRGTERLAESGGASTAQLTRARSSMSAARAQYETALKAWNDTTLRAPISGVVSSREDAATVGNIISAFARVARIVDNSAFRVQVSLGEREIGLVQVGAEAAVYVPSALGEEEISARVTAVGEGADPSTGSFPVVVSFDNKWGSRVKSGMSAAVEIAIAEGKQTVVVPLSSVLRRNDRHAVFVDEGGKARVREVVLGRTSGVRAEVLSGLEPGETLIISALTRLRDGVSVSSTNRGDSGTRE</sequence>
<keyword evidence="6" id="KW-1185">Reference proteome</keyword>
<dbReference type="InterPro" id="IPR006143">
    <property type="entry name" value="RND_pump_MFP"/>
</dbReference>
<organism evidence="5 6">
    <name type="scientific">Teretinema zuelzerae</name>
    <dbReference type="NCBI Taxonomy" id="156"/>
    <lineage>
        <taxon>Bacteria</taxon>
        <taxon>Pseudomonadati</taxon>
        <taxon>Spirochaetota</taxon>
        <taxon>Spirochaetia</taxon>
        <taxon>Spirochaetales</taxon>
        <taxon>Treponemataceae</taxon>
        <taxon>Teretinema</taxon>
    </lineage>
</organism>
<gene>
    <name evidence="5" type="ORF">K7J14_05390</name>
</gene>
<name>A0AAE3JHP3_9SPIR</name>
<dbReference type="InterPro" id="IPR058647">
    <property type="entry name" value="BSH_CzcB-like"/>
</dbReference>
<dbReference type="Gene3D" id="2.40.420.20">
    <property type="match status" value="1"/>
</dbReference>
<protein>
    <submittedName>
        <fullName evidence="5">Efflux RND transporter periplasmic adaptor subunit</fullName>
    </submittedName>
</protein>
<dbReference type="Gene3D" id="2.40.30.170">
    <property type="match status" value="1"/>
</dbReference>